<dbReference type="SMART" id="SM00382">
    <property type="entry name" value="AAA"/>
    <property type="match status" value="2"/>
</dbReference>
<evidence type="ECO:0000313" key="7">
    <source>
        <dbReference type="Proteomes" id="UP001183809"/>
    </source>
</evidence>
<dbReference type="SUPFAM" id="SSF52540">
    <property type="entry name" value="P-loop containing nucleoside triphosphate hydrolases"/>
    <property type="match status" value="2"/>
</dbReference>
<organism evidence="6 7">
    <name type="scientific">Streptomyces gibsoniae</name>
    <dbReference type="NCBI Taxonomy" id="3075529"/>
    <lineage>
        <taxon>Bacteria</taxon>
        <taxon>Bacillati</taxon>
        <taxon>Actinomycetota</taxon>
        <taxon>Actinomycetes</taxon>
        <taxon>Kitasatosporales</taxon>
        <taxon>Streptomycetaceae</taxon>
        <taxon>Streptomyces</taxon>
    </lineage>
</organism>
<evidence type="ECO:0000259" key="5">
    <source>
        <dbReference type="PROSITE" id="PS50893"/>
    </source>
</evidence>
<keyword evidence="7" id="KW-1185">Reference proteome</keyword>
<protein>
    <submittedName>
        <fullName evidence="6">ATP-binding cassette domain-containing protein</fullName>
    </submittedName>
</protein>
<dbReference type="CDD" id="cd03225">
    <property type="entry name" value="ABC_cobalt_CbiO_domain1"/>
    <property type="match status" value="1"/>
</dbReference>
<dbReference type="PANTHER" id="PTHR43553">
    <property type="entry name" value="HEAVY METAL TRANSPORTER"/>
    <property type="match status" value="1"/>
</dbReference>
<reference evidence="7" key="1">
    <citation type="submission" date="2023-07" db="EMBL/GenBank/DDBJ databases">
        <title>30 novel species of actinomycetes from the DSMZ collection.</title>
        <authorList>
            <person name="Nouioui I."/>
        </authorList>
    </citation>
    <scope>NUCLEOTIDE SEQUENCE [LARGE SCALE GENOMIC DNA]</scope>
    <source>
        <strain evidence="7">DSM 41699</strain>
    </source>
</reference>
<evidence type="ECO:0000256" key="4">
    <source>
        <dbReference type="ARBA" id="ARBA00022840"/>
    </source>
</evidence>
<dbReference type="InterPro" id="IPR050095">
    <property type="entry name" value="ECF_ABC_transporter_ATP-bd"/>
</dbReference>
<dbReference type="Proteomes" id="UP001183809">
    <property type="component" value="Unassembled WGS sequence"/>
</dbReference>
<keyword evidence="3" id="KW-0547">Nucleotide-binding</keyword>
<dbReference type="InterPro" id="IPR003439">
    <property type="entry name" value="ABC_transporter-like_ATP-bd"/>
</dbReference>
<evidence type="ECO:0000256" key="1">
    <source>
        <dbReference type="ARBA" id="ARBA00005417"/>
    </source>
</evidence>
<keyword evidence="2" id="KW-0813">Transport</keyword>
<dbReference type="Gene3D" id="3.40.50.300">
    <property type="entry name" value="P-loop containing nucleotide triphosphate hydrolases"/>
    <property type="match status" value="2"/>
</dbReference>
<dbReference type="GO" id="GO:0005524">
    <property type="term" value="F:ATP binding"/>
    <property type="evidence" value="ECO:0007669"/>
    <property type="project" value="UniProtKB-KW"/>
</dbReference>
<gene>
    <name evidence="6" type="ORF">RM764_33845</name>
</gene>
<comment type="similarity">
    <text evidence="1">Belongs to the ABC transporter superfamily.</text>
</comment>
<dbReference type="EMBL" id="JAVREY010000062">
    <property type="protein sequence ID" value="MDT0467921.1"/>
    <property type="molecule type" value="Genomic_DNA"/>
</dbReference>
<accession>A0ABU2U3X5</accession>
<comment type="caution">
    <text evidence="6">The sequence shown here is derived from an EMBL/GenBank/DDBJ whole genome shotgun (WGS) entry which is preliminary data.</text>
</comment>
<dbReference type="InterPro" id="IPR027417">
    <property type="entry name" value="P-loop_NTPase"/>
</dbReference>
<feature type="domain" description="ABC transporter" evidence="5">
    <location>
        <begin position="2"/>
        <end position="242"/>
    </location>
</feature>
<sequence length="549" mass="58339">MITFDQVTVQYDDAPEPALRDVDLTVEEGELCLVVGHTGVGKSTLLGAVNGLVPHFTGGTLYGRVTVDGRDTAHHPPRELADVVGVVGQDPIDGFVTDTVGEELAYAMEQLAIPPATMRKRVEETLDLLGLADLRHRALHELSGGQQQRVAIGSVLTAHPRVLVLDEPTSALDPTAAEEVLAAVTRLVHDLGVTVLMAEHRLERVVQYADRVIHLPGDGHARIGAPSEILRTSTIAPPIVELGRAVNWSPLPLSVRDARRAAAPLRARLADRSPVPARPPIPHGERARLLAARGITVTYRGVAAVREVDLDLHAGEVTALMGRNGSGKSSLLWALQGSGRRRAGSVRVTGENGGTDPHTVAPAQARRLVGLVPQTPADLLYLESVRHELDQADAESGTVVKARALLDRLAPGIDDTTHPRDLSEGQKLALVLAIQLSAAPRIVLLDEPTRGLDYRAKTALTGIVDTLAAEGRAVVISTHDVEFAARAADRVVVMAEGDVVADGPTTEVIVSSPTFAPQTAKILSPLPFLTVHQVTEAMAADDDEEGARL</sequence>
<dbReference type="PROSITE" id="PS50893">
    <property type="entry name" value="ABC_TRANSPORTER_2"/>
    <property type="match status" value="2"/>
</dbReference>
<evidence type="ECO:0000256" key="3">
    <source>
        <dbReference type="ARBA" id="ARBA00022741"/>
    </source>
</evidence>
<dbReference type="InterPro" id="IPR017871">
    <property type="entry name" value="ABC_transporter-like_CS"/>
</dbReference>
<keyword evidence="4 6" id="KW-0067">ATP-binding</keyword>
<proteinExistence type="inferred from homology"/>
<dbReference type="InterPro" id="IPR003593">
    <property type="entry name" value="AAA+_ATPase"/>
</dbReference>
<dbReference type="PROSITE" id="PS00211">
    <property type="entry name" value="ABC_TRANSPORTER_1"/>
    <property type="match status" value="1"/>
</dbReference>
<evidence type="ECO:0000313" key="6">
    <source>
        <dbReference type="EMBL" id="MDT0467921.1"/>
    </source>
</evidence>
<dbReference type="InterPro" id="IPR015856">
    <property type="entry name" value="ABC_transpr_CbiO/EcfA_su"/>
</dbReference>
<feature type="domain" description="ABC transporter" evidence="5">
    <location>
        <begin position="290"/>
        <end position="521"/>
    </location>
</feature>
<evidence type="ECO:0000256" key="2">
    <source>
        <dbReference type="ARBA" id="ARBA00022448"/>
    </source>
</evidence>
<dbReference type="Pfam" id="PF00005">
    <property type="entry name" value="ABC_tran"/>
    <property type="match status" value="2"/>
</dbReference>
<name>A0ABU2U3X5_9ACTN</name>
<dbReference type="RefSeq" id="WP_311699370.1">
    <property type="nucleotide sequence ID" value="NZ_JAVREY010000062.1"/>
</dbReference>